<gene>
    <name evidence="1" type="ORF">MNOR_LOCUS27321</name>
</gene>
<proteinExistence type="predicted"/>
<protein>
    <submittedName>
        <fullName evidence="1">Uncharacterized protein</fullName>
    </submittedName>
</protein>
<accession>A0AAV2RN37</accession>
<evidence type="ECO:0000313" key="2">
    <source>
        <dbReference type="Proteomes" id="UP001497623"/>
    </source>
</evidence>
<organism evidence="1 2">
    <name type="scientific">Meganyctiphanes norvegica</name>
    <name type="common">Northern krill</name>
    <name type="synonym">Thysanopoda norvegica</name>
    <dbReference type="NCBI Taxonomy" id="48144"/>
    <lineage>
        <taxon>Eukaryota</taxon>
        <taxon>Metazoa</taxon>
        <taxon>Ecdysozoa</taxon>
        <taxon>Arthropoda</taxon>
        <taxon>Crustacea</taxon>
        <taxon>Multicrustacea</taxon>
        <taxon>Malacostraca</taxon>
        <taxon>Eumalacostraca</taxon>
        <taxon>Eucarida</taxon>
        <taxon>Euphausiacea</taxon>
        <taxon>Euphausiidae</taxon>
        <taxon>Meganyctiphanes</taxon>
    </lineage>
</organism>
<sequence length="183" mass="20293">SCILKVIRGSPSSNELRASSCTLEKLYISICDEYHARDILPMLNSKDLPKLRPIYINLKCGDVPSEALSPLNFCSSTNTVLFLSEVNDENVPWAVEVASALQLPNGAYQCLYLPNNQLTSPGFLNLVVGLHQSNVKILVRIGVTSDITEDKLDEALNEATDAARSLLQCDLLWYFSAERMEGW</sequence>
<feature type="non-terminal residue" evidence="1">
    <location>
        <position position="1"/>
    </location>
</feature>
<dbReference type="EMBL" id="CAXKWB010028558">
    <property type="protein sequence ID" value="CAL4133755.1"/>
    <property type="molecule type" value="Genomic_DNA"/>
</dbReference>
<comment type="caution">
    <text evidence="1">The sequence shown here is derived from an EMBL/GenBank/DDBJ whole genome shotgun (WGS) entry which is preliminary data.</text>
</comment>
<keyword evidence="2" id="KW-1185">Reference proteome</keyword>
<reference evidence="1 2" key="1">
    <citation type="submission" date="2024-05" db="EMBL/GenBank/DDBJ databases">
        <authorList>
            <person name="Wallberg A."/>
        </authorList>
    </citation>
    <scope>NUCLEOTIDE SEQUENCE [LARGE SCALE GENOMIC DNA]</scope>
</reference>
<name>A0AAV2RN37_MEGNR</name>
<dbReference type="AlphaFoldDB" id="A0AAV2RN37"/>
<dbReference type="Proteomes" id="UP001497623">
    <property type="component" value="Unassembled WGS sequence"/>
</dbReference>
<evidence type="ECO:0000313" key="1">
    <source>
        <dbReference type="EMBL" id="CAL4133755.1"/>
    </source>
</evidence>